<dbReference type="InterPro" id="IPR010997">
    <property type="entry name" value="HRDC-like_sf"/>
</dbReference>
<dbReference type="GO" id="GO:0003676">
    <property type="term" value="F:nucleic acid binding"/>
    <property type="evidence" value="ECO:0007669"/>
    <property type="project" value="InterPro"/>
</dbReference>
<gene>
    <name evidence="2" type="ORF">JFN88_21735</name>
</gene>
<proteinExistence type="predicted"/>
<evidence type="ECO:0000259" key="1">
    <source>
        <dbReference type="PROSITE" id="PS50967"/>
    </source>
</evidence>
<dbReference type="PROSITE" id="PS50967">
    <property type="entry name" value="HRDC"/>
    <property type="match status" value="1"/>
</dbReference>
<comment type="caution">
    <text evidence="2">The sequence shown here is derived from an EMBL/GenBank/DDBJ whole genome shotgun (WGS) entry which is preliminary data.</text>
</comment>
<dbReference type="SUPFAM" id="SSF47819">
    <property type="entry name" value="HRDC-like"/>
    <property type="match status" value="1"/>
</dbReference>
<dbReference type="Gene3D" id="1.10.150.80">
    <property type="entry name" value="HRDC domain"/>
    <property type="match status" value="1"/>
</dbReference>
<dbReference type="EMBL" id="JAELUP010000107">
    <property type="protein sequence ID" value="MBJ6363838.1"/>
    <property type="molecule type" value="Genomic_DNA"/>
</dbReference>
<organism evidence="2 3">
    <name type="scientific">Paenibacillus roseus</name>
    <dbReference type="NCBI Taxonomy" id="2798579"/>
    <lineage>
        <taxon>Bacteria</taxon>
        <taxon>Bacillati</taxon>
        <taxon>Bacillota</taxon>
        <taxon>Bacilli</taxon>
        <taxon>Bacillales</taxon>
        <taxon>Paenibacillaceae</taxon>
        <taxon>Paenibacillus</taxon>
    </lineage>
</organism>
<accession>A0A934JBM4</accession>
<feature type="domain" description="HRDC" evidence="1">
    <location>
        <begin position="102"/>
        <end position="182"/>
    </location>
</feature>
<sequence>MQLIFTNTLEKQVEEDRVIRARVSIGETQGVWQVTWAQEGDSEQHIWFEGFSWDEMLTAFRYGVAVKMGEGFVPLVDGLLEERSLFGRNAGKVSYLHCFGELHANPELFEELKTWRRRKASDQRKAAYLVSTNRMLRMISAFVPQNETELLQIPGWGESKHSVYADEVLKLTRSFEQPAAFPLDWVQSALNPDVYTQWLYKQKEQKFKEELNRHQQRRKILEAAAEGFTLSELEQELGIGRRELIERIEQLQADGYDLEALIDRELTEVSSEEFQRIWDTLSLVGDRYLKPVLAQVYDEEQLKSNQVDQLYDRLRLIRIRYRNKQTNNQAI</sequence>
<evidence type="ECO:0000313" key="3">
    <source>
        <dbReference type="Proteomes" id="UP000640274"/>
    </source>
</evidence>
<dbReference type="InterPro" id="IPR044876">
    <property type="entry name" value="HRDC_dom_sf"/>
</dbReference>
<keyword evidence="3" id="KW-1185">Reference proteome</keyword>
<reference evidence="2" key="1">
    <citation type="submission" date="2020-12" db="EMBL/GenBank/DDBJ databases">
        <authorList>
            <person name="Huq M.A."/>
        </authorList>
    </citation>
    <scope>NUCLEOTIDE SEQUENCE</scope>
    <source>
        <strain evidence="2">MAHUQ-46</strain>
    </source>
</reference>
<dbReference type="AlphaFoldDB" id="A0A934JBM4"/>
<dbReference type="RefSeq" id="WP_199021427.1">
    <property type="nucleotide sequence ID" value="NZ_JAELUP010000107.1"/>
</dbReference>
<protein>
    <submittedName>
        <fullName evidence="2">HRDC domain-containing protein</fullName>
    </submittedName>
</protein>
<dbReference type="InterPro" id="IPR002121">
    <property type="entry name" value="HRDC_dom"/>
</dbReference>
<name>A0A934JBM4_9BACL</name>
<evidence type="ECO:0000313" key="2">
    <source>
        <dbReference type="EMBL" id="MBJ6363838.1"/>
    </source>
</evidence>
<dbReference type="GO" id="GO:0000166">
    <property type="term" value="F:nucleotide binding"/>
    <property type="evidence" value="ECO:0007669"/>
    <property type="project" value="InterPro"/>
</dbReference>
<dbReference type="Pfam" id="PF00570">
    <property type="entry name" value="HRDC"/>
    <property type="match status" value="1"/>
</dbReference>
<dbReference type="Proteomes" id="UP000640274">
    <property type="component" value="Unassembled WGS sequence"/>
</dbReference>